<keyword evidence="3" id="KW-1185">Reference proteome</keyword>
<dbReference type="EMBL" id="CP036455">
    <property type="protein sequence ID" value="QBI55317.1"/>
    <property type="molecule type" value="Genomic_DNA"/>
</dbReference>
<dbReference type="PANTHER" id="PTHR34310">
    <property type="entry name" value="DUF427 DOMAIN PROTEIN (AFU_ORTHOLOGUE AFUA_3G02220)"/>
    <property type="match status" value="1"/>
</dbReference>
<evidence type="ECO:0000313" key="2">
    <source>
        <dbReference type="EMBL" id="QBI55317.1"/>
    </source>
</evidence>
<evidence type="ECO:0000313" key="3">
    <source>
        <dbReference type="Proteomes" id="UP000292235"/>
    </source>
</evidence>
<accession>A0A4P6Q8L7</accession>
<organism evidence="2 3">
    <name type="scientific">Streptomonospora litoralis</name>
    <dbReference type="NCBI Taxonomy" id="2498135"/>
    <lineage>
        <taxon>Bacteria</taxon>
        <taxon>Bacillati</taxon>
        <taxon>Actinomycetota</taxon>
        <taxon>Actinomycetes</taxon>
        <taxon>Streptosporangiales</taxon>
        <taxon>Nocardiopsidaceae</taxon>
        <taxon>Streptomonospora</taxon>
    </lineage>
</organism>
<dbReference type="AlphaFoldDB" id="A0A4P6Q8L7"/>
<feature type="domain" description="DUF427" evidence="1">
    <location>
        <begin position="38"/>
        <end position="129"/>
    </location>
</feature>
<dbReference type="Proteomes" id="UP000292235">
    <property type="component" value="Chromosome"/>
</dbReference>
<evidence type="ECO:0000259" key="1">
    <source>
        <dbReference type="Pfam" id="PF04248"/>
    </source>
</evidence>
<proteinExistence type="predicted"/>
<dbReference type="Pfam" id="PF04248">
    <property type="entry name" value="NTP_transf_9"/>
    <property type="match status" value="2"/>
</dbReference>
<gene>
    <name evidence="2" type="ORF">EKD16_17745</name>
</gene>
<sequence>MSLTMGGGPFARDAPATVNYRIESPHHALYMQPFPRRVRAELGGQEVLDSDRGMLLHETSLLPQLYVPTEDIRTELLTPSDRTTHCPYKGDASYWHLRVGERVAENAVWAYPDPAPEAAWLRGLSAVYWDAADTWLDEDEPVRGHLRDPYHRVDARPATLLVQVAFGDRVLARSAKPKVLSETGLPNRYYLPAGDVHRELLVPSRTVTYCPYKGKATYWNLRLEDREVPDVAWSYAHPLKDALDVRDHLCFLHDELTFTAERT</sequence>
<dbReference type="RefSeq" id="WP_131099343.1">
    <property type="nucleotide sequence ID" value="NZ_CP036455.1"/>
</dbReference>
<feature type="domain" description="DUF427" evidence="1">
    <location>
        <begin position="162"/>
        <end position="253"/>
    </location>
</feature>
<dbReference type="OrthoDB" id="285364at2"/>
<dbReference type="InterPro" id="IPR007361">
    <property type="entry name" value="DUF427"/>
</dbReference>
<dbReference type="Gene3D" id="2.170.150.40">
    <property type="entry name" value="Domain of unknown function (DUF427)"/>
    <property type="match status" value="2"/>
</dbReference>
<dbReference type="PANTHER" id="PTHR34310:SF8">
    <property type="entry name" value="CONSERVED PROTEIN"/>
    <property type="match status" value="1"/>
</dbReference>
<name>A0A4P6Q8L7_9ACTN</name>
<dbReference type="KEGG" id="strr:EKD16_17745"/>
<protein>
    <recommendedName>
        <fullName evidence="1">DUF427 domain-containing protein</fullName>
    </recommendedName>
</protein>
<dbReference type="InterPro" id="IPR038694">
    <property type="entry name" value="DUF427_sf"/>
</dbReference>
<reference evidence="2 3" key="1">
    <citation type="submission" date="2019-02" db="EMBL/GenBank/DDBJ databases">
        <authorList>
            <person name="Khodamoradi S."/>
            <person name="Hahnke R.L."/>
            <person name="Kaempfer P."/>
            <person name="Schumann P."/>
            <person name="Rohde M."/>
            <person name="Steinert M."/>
            <person name="Luzhetskyy A."/>
            <person name="Wink J."/>
            <person name="Ruckert C."/>
        </authorList>
    </citation>
    <scope>NUCLEOTIDE SEQUENCE [LARGE SCALE GENOMIC DNA]</scope>
    <source>
        <strain evidence="2 3">M2</strain>
    </source>
</reference>